<evidence type="ECO:0000313" key="14">
    <source>
        <dbReference type="EMBL" id="RHJ85979.1"/>
    </source>
</evidence>
<dbReference type="NCBIfam" id="TIGR00797">
    <property type="entry name" value="matE"/>
    <property type="match status" value="1"/>
</dbReference>
<evidence type="ECO:0000256" key="10">
    <source>
        <dbReference type="ARBA" id="ARBA00023065"/>
    </source>
</evidence>
<organism evidence="14 15">
    <name type="scientific">Emergencia timonensis</name>
    <dbReference type="NCBI Taxonomy" id="1776384"/>
    <lineage>
        <taxon>Bacteria</taxon>
        <taxon>Bacillati</taxon>
        <taxon>Bacillota</taxon>
        <taxon>Clostridia</taxon>
        <taxon>Peptostreptococcales</taxon>
        <taxon>Anaerovoracaceae</taxon>
        <taxon>Emergencia</taxon>
    </lineage>
</organism>
<comment type="caution">
    <text evidence="14">The sequence shown here is derived from an EMBL/GenBank/DDBJ whole genome shotgun (WGS) entry which is preliminary data.</text>
</comment>
<keyword evidence="10" id="KW-0406">Ion transport</keyword>
<evidence type="ECO:0000256" key="5">
    <source>
        <dbReference type="ARBA" id="ARBA00022448"/>
    </source>
</evidence>
<evidence type="ECO:0000256" key="3">
    <source>
        <dbReference type="ARBA" id="ARBA00010199"/>
    </source>
</evidence>
<dbReference type="AlphaFoldDB" id="A0A415DYP9"/>
<evidence type="ECO:0000256" key="4">
    <source>
        <dbReference type="ARBA" id="ARBA00020268"/>
    </source>
</evidence>
<dbReference type="PIRSF" id="PIRSF006603">
    <property type="entry name" value="DinF"/>
    <property type="match status" value="1"/>
</dbReference>
<feature type="transmembrane region" description="Helical" evidence="13">
    <location>
        <begin position="12"/>
        <end position="34"/>
    </location>
</feature>
<dbReference type="InterPro" id="IPR048279">
    <property type="entry name" value="MdtK-like"/>
</dbReference>
<evidence type="ECO:0000256" key="6">
    <source>
        <dbReference type="ARBA" id="ARBA00022449"/>
    </source>
</evidence>
<evidence type="ECO:0000256" key="2">
    <source>
        <dbReference type="ARBA" id="ARBA00004651"/>
    </source>
</evidence>
<keyword evidence="15" id="KW-1185">Reference proteome</keyword>
<dbReference type="CDD" id="cd13138">
    <property type="entry name" value="MATE_yoeA_like"/>
    <property type="match status" value="1"/>
</dbReference>
<comment type="function">
    <text evidence="1">Multidrug efflux pump.</text>
</comment>
<evidence type="ECO:0000256" key="7">
    <source>
        <dbReference type="ARBA" id="ARBA00022475"/>
    </source>
</evidence>
<feature type="transmembrane region" description="Helical" evidence="13">
    <location>
        <begin position="383"/>
        <end position="404"/>
    </location>
</feature>
<proteinExistence type="inferred from homology"/>
<sequence length="438" mass="47729">MNREPGKESLALVLVRFSLPLILSGMLQQLYNWADAFIVGNVEGELALAAIGATGTVTNFYIMAMTGFTMGLSILFAHKYGSGETDSIHRILSTFLIIVGCAFLVFTVVGALFTAPLLSVLHTPGDITGLAKTYLQMIFIGIPFLAVYNVYFAVLRAIGDSKAPFWAILFSSVTNVLLDILFVAVLRWGVEGAAAATVISQILMMIFIICYTVKKHEILRFRFDRHMVDLTTVKEGLQLGTPPMIQSSVGAFGSLFLQNFMNGFGTQTVAAITTAYRVDTIILLPIINLGSAIATMVAQANGARDKERIRKFFQIGTVLMIGISLALTVLVIPTGGYLISMFGVEAEAARIGRDFFQRIAAFYVIYGLSMSVRGVLEGVGDVTFSSIAGILSLIARIIMSYTLVSYSGNMVIAYAEGLSWLLLLLLYLGRYMVKRKEL</sequence>
<keyword evidence="7" id="KW-1003">Cell membrane</keyword>
<dbReference type="InterPro" id="IPR002528">
    <property type="entry name" value="MATE_fam"/>
</dbReference>
<evidence type="ECO:0000256" key="1">
    <source>
        <dbReference type="ARBA" id="ARBA00003408"/>
    </source>
</evidence>
<dbReference type="RefSeq" id="WP_118336117.1">
    <property type="nucleotide sequence ID" value="NZ_AP025567.1"/>
</dbReference>
<dbReference type="PANTHER" id="PTHR43298">
    <property type="entry name" value="MULTIDRUG RESISTANCE PROTEIN NORM-RELATED"/>
    <property type="match status" value="1"/>
</dbReference>
<comment type="similarity">
    <text evidence="3">Belongs to the multi antimicrobial extrusion (MATE) (TC 2.A.66.1) family.</text>
</comment>
<feature type="transmembrane region" description="Helical" evidence="13">
    <location>
        <begin position="166"/>
        <end position="186"/>
    </location>
</feature>
<dbReference type="Proteomes" id="UP000284841">
    <property type="component" value="Unassembled WGS sequence"/>
</dbReference>
<keyword evidence="6" id="KW-0050">Antiport</keyword>
<dbReference type="Pfam" id="PF01554">
    <property type="entry name" value="MatE"/>
    <property type="match status" value="2"/>
</dbReference>
<dbReference type="GO" id="GO:0005886">
    <property type="term" value="C:plasma membrane"/>
    <property type="evidence" value="ECO:0007669"/>
    <property type="project" value="UniProtKB-SubCell"/>
</dbReference>
<evidence type="ECO:0000313" key="15">
    <source>
        <dbReference type="Proteomes" id="UP000284841"/>
    </source>
</evidence>
<comment type="subcellular location">
    <subcellularLocation>
        <location evidence="2">Cell membrane</location>
        <topology evidence="2">Multi-pass membrane protein</topology>
    </subcellularLocation>
</comment>
<feature type="transmembrane region" description="Helical" evidence="13">
    <location>
        <begin position="410"/>
        <end position="428"/>
    </location>
</feature>
<protein>
    <recommendedName>
        <fullName evidence="4">Probable multidrug resistance protein NorM</fullName>
    </recommendedName>
    <alternativeName>
        <fullName evidence="12">Multidrug-efflux transporter</fullName>
    </alternativeName>
</protein>
<accession>A0A415DYP9</accession>
<dbReference type="GO" id="GO:0015297">
    <property type="term" value="F:antiporter activity"/>
    <property type="evidence" value="ECO:0007669"/>
    <property type="project" value="UniProtKB-KW"/>
</dbReference>
<keyword evidence="9 13" id="KW-1133">Transmembrane helix</keyword>
<dbReference type="GO" id="GO:0006811">
    <property type="term" value="P:monoatomic ion transport"/>
    <property type="evidence" value="ECO:0007669"/>
    <property type="project" value="UniProtKB-KW"/>
</dbReference>
<dbReference type="GO" id="GO:0042910">
    <property type="term" value="F:xenobiotic transmembrane transporter activity"/>
    <property type="evidence" value="ECO:0007669"/>
    <property type="project" value="InterPro"/>
</dbReference>
<evidence type="ECO:0000256" key="11">
    <source>
        <dbReference type="ARBA" id="ARBA00023136"/>
    </source>
</evidence>
<dbReference type="InterPro" id="IPR050222">
    <property type="entry name" value="MATE_MdtK"/>
</dbReference>
<keyword evidence="5" id="KW-0813">Transport</keyword>
<evidence type="ECO:0000256" key="12">
    <source>
        <dbReference type="ARBA" id="ARBA00031636"/>
    </source>
</evidence>
<dbReference type="PANTHER" id="PTHR43298:SF2">
    <property type="entry name" value="FMN_FAD EXPORTER YEEO-RELATED"/>
    <property type="match status" value="1"/>
</dbReference>
<name>A0A415DYP9_9FIRM</name>
<reference evidence="14 15" key="1">
    <citation type="submission" date="2018-08" db="EMBL/GenBank/DDBJ databases">
        <title>A genome reference for cultivated species of the human gut microbiota.</title>
        <authorList>
            <person name="Zou Y."/>
            <person name="Xue W."/>
            <person name="Luo G."/>
        </authorList>
    </citation>
    <scope>NUCLEOTIDE SEQUENCE [LARGE SCALE GENOMIC DNA]</scope>
    <source>
        <strain evidence="14 15">AM07-24</strain>
    </source>
</reference>
<feature type="transmembrane region" description="Helical" evidence="13">
    <location>
        <begin position="88"/>
        <end position="113"/>
    </location>
</feature>
<dbReference type="EMBL" id="QRMS01000004">
    <property type="protein sequence ID" value="RHJ85979.1"/>
    <property type="molecule type" value="Genomic_DNA"/>
</dbReference>
<feature type="transmembrane region" description="Helical" evidence="13">
    <location>
        <begin position="192"/>
        <end position="213"/>
    </location>
</feature>
<feature type="transmembrane region" description="Helical" evidence="13">
    <location>
        <begin position="355"/>
        <end position="376"/>
    </location>
</feature>
<evidence type="ECO:0000256" key="13">
    <source>
        <dbReference type="SAM" id="Phobius"/>
    </source>
</evidence>
<feature type="transmembrane region" description="Helical" evidence="13">
    <location>
        <begin position="133"/>
        <end position="154"/>
    </location>
</feature>
<evidence type="ECO:0000256" key="8">
    <source>
        <dbReference type="ARBA" id="ARBA00022692"/>
    </source>
</evidence>
<gene>
    <name evidence="14" type="ORF">DW099_14145</name>
</gene>
<dbReference type="OrthoDB" id="9776324at2"/>
<evidence type="ECO:0000256" key="9">
    <source>
        <dbReference type="ARBA" id="ARBA00022989"/>
    </source>
</evidence>
<feature type="transmembrane region" description="Helical" evidence="13">
    <location>
        <begin position="312"/>
        <end position="335"/>
    </location>
</feature>
<keyword evidence="8 13" id="KW-0812">Transmembrane</keyword>
<feature type="transmembrane region" description="Helical" evidence="13">
    <location>
        <begin position="46"/>
        <end position="76"/>
    </location>
</feature>
<keyword evidence="11 13" id="KW-0472">Membrane</keyword>